<reference evidence="1 2" key="1">
    <citation type="journal article" date="2016" name="Nat. Commun.">
        <title>Thousands of microbial genomes shed light on interconnected biogeochemical processes in an aquifer system.</title>
        <authorList>
            <person name="Anantharaman K."/>
            <person name="Brown C.T."/>
            <person name="Hug L.A."/>
            <person name="Sharon I."/>
            <person name="Castelle C.J."/>
            <person name="Probst A.J."/>
            <person name="Thomas B.C."/>
            <person name="Singh A."/>
            <person name="Wilkins M.J."/>
            <person name="Karaoz U."/>
            <person name="Brodie E.L."/>
            <person name="Williams K.H."/>
            <person name="Hubbard S.S."/>
            <person name="Banfield J.F."/>
        </authorList>
    </citation>
    <scope>NUCLEOTIDE SEQUENCE [LARGE SCALE GENOMIC DNA]</scope>
</reference>
<dbReference type="SUPFAM" id="SSF53955">
    <property type="entry name" value="Lysozyme-like"/>
    <property type="match status" value="1"/>
</dbReference>
<dbReference type="EMBL" id="MGKO01000008">
    <property type="protein sequence ID" value="OGN27619.1"/>
    <property type="molecule type" value="Genomic_DNA"/>
</dbReference>
<accession>A0A1F8GT47</accession>
<protein>
    <recommendedName>
        <fullName evidence="3">Transglycosylase SLT domain-containing protein</fullName>
    </recommendedName>
</protein>
<dbReference type="AlphaFoldDB" id="A0A1F8GT47"/>
<name>A0A1F8GT47_9BACT</name>
<dbReference type="Proteomes" id="UP000178444">
    <property type="component" value="Unassembled WGS sequence"/>
</dbReference>
<proteinExistence type="predicted"/>
<sequence>MVSQKSFRLILLGLAGVAVLAVGLAFQRSAGAFSLLDGLDISVVFSPSPTPAPSAWTFQDKIAEAKQMLAGMTLKVGTANISYVENRISSTGSISKKTIKDPEREIALAALNTETGEISIFKITKRGAELIAPSDWQITIISRVNGINWNAWNTSYRVEYPENNVIIANLYPDEKNKTMSRVVKGKRSYYVSQTIDYKFYSPYSPDLHKPELINAGKRYIRDMVAQALSELQQSATGSISIPGSSVHDVWKDKAEYFARIPLLEQSDLTEFILDPDTTVDRIYTLIGANGSGAFAGTCNSSSACGWVQFTPGTYKMIVKTYPSAGLMKDFLAGAADHENSIKAAILLYDYNLKGLIKSNGQKVLQDPRLEEYLAASYNGSPNRTTKSLAASIFHAVEDWIDALTSKKGGLANETRGYLVKLRYLQEHSS</sequence>
<comment type="caution">
    <text evidence="1">The sequence shown here is derived from an EMBL/GenBank/DDBJ whole genome shotgun (WGS) entry which is preliminary data.</text>
</comment>
<evidence type="ECO:0008006" key="3">
    <source>
        <dbReference type="Google" id="ProtNLM"/>
    </source>
</evidence>
<evidence type="ECO:0000313" key="1">
    <source>
        <dbReference type="EMBL" id="OGN27619.1"/>
    </source>
</evidence>
<evidence type="ECO:0000313" key="2">
    <source>
        <dbReference type="Proteomes" id="UP000178444"/>
    </source>
</evidence>
<dbReference type="InterPro" id="IPR023346">
    <property type="entry name" value="Lysozyme-like_dom_sf"/>
</dbReference>
<gene>
    <name evidence="1" type="ORF">A2941_01345</name>
</gene>
<organism evidence="1 2">
    <name type="scientific">Candidatus Yanofskybacteria bacterium RIFCSPLOWO2_01_FULL_49_17</name>
    <dbReference type="NCBI Taxonomy" id="1802700"/>
    <lineage>
        <taxon>Bacteria</taxon>
        <taxon>Candidatus Yanofskyibacteriota</taxon>
    </lineage>
</organism>
<dbReference type="Gene3D" id="1.10.530.10">
    <property type="match status" value="1"/>
</dbReference>